<evidence type="ECO:0000259" key="1">
    <source>
        <dbReference type="SMART" id="SM01061"/>
    </source>
</evidence>
<gene>
    <name evidence="2" type="ORF">QOZ95_001101</name>
</gene>
<organism evidence="2 3">
    <name type="scientific">Paenibacillus brasilensis</name>
    <dbReference type="NCBI Taxonomy" id="128574"/>
    <lineage>
        <taxon>Bacteria</taxon>
        <taxon>Bacillati</taxon>
        <taxon>Bacillota</taxon>
        <taxon>Bacilli</taxon>
        <taxon>Bacillales</taxon>
        <taxon>Paenibacillaceae</taxon>
        <taxon>Paenibacillus</taxon>
    </lineage>
</organism>
<dbReference type="Proteomes" id="UP001242811">
    <property type="component" value="Unassembled WGS sequence"/>
</dbReference>
<name>A0ABU0KU36_9BACL</name>
<dbReference type="SMART" id="SM01061">
    <property type="entry name" value="CAT_RBD"/>
    <property type="match status" value="1"/>
</dbReference>
<comment type="caution">
    <text evidence="2">The sequence shown here is derived from an EMBL/GenBank/DDBJ whole genome shotgun (WGS) entry which is preliminary data.</text>
</comment>
<keyword evidence="3" id="KW-1185">Reference proteome</keyword>
<proteinExistence type="predicted"/>
<dbReference type="InterPro" id="IPR036650">
    <property type="entry name" value="CAT_RNA-bd_dom_sf"/>
</dbReference>
<feature type="domain" description="CAT RNA-binding" evidence="1">
    <location>
        <begin position="1"/>
        <end position="59"/>
    </location>
</feature>
<protein>
    <submittedName>
        <fullName evidence="2">Transcriptional antiterminator</fullName>
    </submittedName>
</protein>
<dbReference type="SUPFAM" id="SSF50151">
    <property type="entry name" value="SacY-like RNA-binding domain"/>
    <property type="match status" value="1"/>
</dbReference>
<dbReference type="Pfam" id="PF03123">
    <property type="entry name" value="CAT_RBD"/>
    <property type="match status" value="1"/>
</dbReference>
<evidence type="ECO:0000313" key="3">
    <source>
        <dbReference type="Proteomes" id="UP001242811"/>
    </source>
</evidence>
<sequence>MKIAKVLNNNVVTVIDEQQKELVIMGRGIAFKKSTGDEIDEEKIEKIFKLESTEVSRKLMTLMSDIPIEYVEISDEIIQLPKRYLV</sequence>
<dbReference type="EMBL" id="JAUSWA010000004">
    <property type="protein sequence ID" value="MDQ0492951.1"/>
    <property type="molecule type" value="Genomic_DNA"/>
</dbReference>
<accession>A0ABU0KU36</accession>
<reference evidence="2 3" key="1">
    <citation type="submission" date="2023-07" db="EMBL/GenBank/DDBJ databases">
        <title>Genomic Encyclopedia of Type Strains, Phase IV (KMG-IV): sequencing the most valuable type-strain genomes for metagenomic binning, comparative biology and taxonomic classification.</title>
        <authorList>
            <person name="Goeker M."/>
        </authorList>
    </citation>
    <scope>NUCLEOTIDE SEQUENCE [LARGE SCALE GENOMIC DNA]</scope>
    <source>
        <strain evidence="2 3">DSM 14914</strain>
    </source>
</reference>
<evidence type="ECO:0000313" key="2">
    <source>
        <dbReference type="EMBL" id="MDQ0492951.1"/>
    </source>
</evidence>
<dbReference type="Gene3D" id="2.30.24.10">
    <property type="entry name" value="CAT RNA-binding domain"/>
    <property type="match status" value="1"/>
</dbReference>
<dbReference type="InterPro" id="IPR004341">
    <property type="entry name" value="CAT_RNA-bd_dom"/>
</dbReference>